<dbReference type="GO" id="GO:0003677">
    <property type="term" value="F:DNA binding"/>
    <property type="evidence" value="ECO:0007669"/>
    <property type="project" value="UniProtKB-KW"/>
</dbReference>
<dbReference type="EMBL" id="VAWE01000002">
    <property type="protein sequence ID" value="TLQ39357.1"/>
    <property type="molecule type" value="Genomic_DNA"/>
</dbReference>
<dbReference type="Gene3D" id="1.10.10.10">
    <property type="entry name" value="Winged helix-like DNA-binding domain superfamily/Winged helix DNA-binding domain"/>
    <property type="match status" value="2"/>
</dbReference>
<accession>A0A5R9DRW6</accession>
<sequence length="192" mass="19983">MPAKIRTARELTQLTPAEKRAAGQLVAGASNAKGAQALGISTTTFTGHIVAIGKKYGITSRSGRPARAHAVLASGQVPPPPAPERIPDFTERDLRLLRALAEHPETHDIAMAVEIAPADVRPMIADLVDKAGAANDTHLIGLGHAWGLLKTGPAQVAGTTPFHAANRTLQASRSPRGATPTTAGRSPATVRR</sequence>
<comment type="caution">
    <text evidence="3">The sequence shown here is derived from an EMBL/GenBank/DDBJ whole genome shotgun (WGS) entry which is preliminary data.</text>
</comment>
<proteinExistence type="predicted"/>
<dbReference type="PANTHER" id="PTHR43214">
    <property type="entry name" value="TWO-COMPONENT RESPONSE REGULATOR"/>
    <property type="match status" value="1"/>
</dbReference>
<evidence type="ECO:0000313" key="4">
    <source>
        <dbReference type="Proteomes" id="UP000305921"/>
    </source>
</evidence>
<evidence type="ECO:0000313" key="3">
    <source>
        <dbReference type="EMBL" id="TLQ39357.1"/>
    </source>
</evidence>
<organism evidence="3 4">
    <name type="scientific">Streptomyces marianii</name>
    <dbReference type="NCBI Taxonomy" id="1817406"/>
    <lineage>
        <taxon>Bacteria</taxon>
        <taxon>Bacillati</taxon>
        <taxon>Actinomycetota</taxon>
        <taxon>Actinomycetes</taxon>
        <taxon>Kitasatosporales</taxon>
        <taxon>Streptomycetaceae</taxon>
        <taxon>Streptomyces</taxon>
    </lineage>
</organism>
<dbReference type="InterPro" id="IPR039420">
    <property type="entry name" value="WalR-like"/>
</dbReference>
<keyword evidence="1" id="KW-0238">DNA-binding</keyword>
<evidence type="ECO:0008006" key="5">
    <source>
        <dbReference type="Google" id="ProtNLM"/>
    </source>
</evidence>
<name>A0A5R9DRW6_9ACTN</name>
<dbReference type="InterPro" id="IPR016032">
    <property type="entry name" value="Sig_transdc_resp-reg_C-effctor"/>
</dbReference>
<dbReference type="OrthoDB" id="4316843at2"/>
<dbReference type="InterPro" id="IPR036388">
    <property type="entry name" value="WH-like_DNA-bd_sf"/>
</dbReference>
<evidence type="ECO:0000256" key="2">
    <source>
        <dbReference type="SAM" id="MobiDB-lite"/>
    </source>
</evidence>
<protein>
    <recommendedName>
        <fullName evidence="5">HTH luxR-type domain-containing protein</fullName>
    </recommendedName>
</protein>
<dbReference type="GO" id="GO:0006355">
    <property type="term" value="P:regulation of DNA-templated transcription"/>
    <property type="evidence" value="ECO:0007669"/>
    <property type="project" value="InterPro"/>
</dbReference>
<reference evidence="3 4" key="1">
    <citation type="submission" date="2019-05" db="EMBL/GenBank/DDBJ databases">
        <title>Streptomyces marianii sp. nov., a novel marine actinomycete from southern coast of India.</title>
        <authorList>
            <person name="Iniyan A.M."/>
            <person name="Wink J."/>
            <person name="Ramprasad E."/>
            <person name="Ramana C.V."/>
            <person name="Bunk B."/>
            <person name="Sproer C."/>
            <person name="Joseph F.-J.R.S."/>
            <person name="Vincent S.G.P."/>
        </authorList>
    </citation>
    <scope>NUCLEOTIDE SEQUENCE [LARGE SCALE GENOMIC DNA]</scope>
    <source>
        <strain evidence="3 4">ICN19</strain>
    </source>
</reference>
<feature type="compositionally biased region" description="Polar residues" evidence="2">
    <location>
        <begin position="168"/>
        <end position="184"/>
    </location>
</feature>
<evidence type="ECO:0000256" key="1">
    <source>
        <dbReference type="ARBA" id="ARBA00023125"/>
    </source>
</evidence>
<dbReference type="AlphaFoldDB" id="A0A5R9DRW6"/>
<dbReference type="RefSeq" id="WP_138058169.1">
    <property type="nucleotide sequence ID" value="NZ_VAWE01000002.1"/>
</dbReference>
<gene>
    <name evidence="3" type="ORF">FEF34_38910</name>
</gene>
<dbReference type="SUPFAM" id="SSF46894">
    <property type="entry name" value="C-terminal effector domain of the bipartite response regulators"/>
    <property type="match status" value="2"/>
</dbReference>
<keyword evidence="4" id="KW-1185">Reference proteome</keyword>
<feature type="region of interest" description="Disordered" evidence="2">
    <location>
        <begin position="168"/>
        <end position="192"/>
    </location>
</feature>
<dbReference type="Proteomes" id="UP000305921">
    <property type="component" value="Unassembled WGS sequence"/>
</dbReference>